<reference evidence="2 3" key="1">
    <citation type="journal article" date="2014" name="Agronomy (Basel)">
        <title>A Draft Genome Sequence for Ensete ventricosum, the Drought-Tolerant Tree Against Hunger.</title>
        <authorList>
            <person name="Harrison J."/>
            <person name="Moore K.A."/>
            <person name="Paszkiewicz K."/>
            <person name="Jones T."/>
            <person name="Grant M."/>
            <person name="Ambacheew D."/>
            <person name="Muzemil S."/>
            <person name="Studholme D.J."/>
        </authorList>
    </citation>
    <scope>NUCLEOTIDE SEQUENCE [LARGE SCALE GENOMIC DNA]</scope>
</reference>
<feature type="compositionally biased region" description="Basic and acidic residues" evidence="1">
    <location>
        <begin position="265"/>
        <end position="282"/>
    </location>
</feature>
<comment type="caution">
    <text evidence="2">The sequence shown here is derived from an EMBL/GenBank/DDBJ whole genome shotgun (WGS) entry which is preliminary data.</text>
</comment>
<gene>
    <name evidence="2" type="ORF">B296_00011440</name>
</gene>
<sequence>MSNSCLWVAAAASLLRLYSFFFGLCMRTLVWSDEPCFVFFGDSCGVAGVMAGLDRLLAGRGGKVEGSEQTETPGFTACSGSVTDDDDDDDDEGRRAPRSSSSSTARILVPSPKTQVAALQLLPVQEPLSSSSSYEEPRHIREGNGKKPCLVASKVKEPVFQGSSYDGQPQCTFPFYSQNPDTCAHGRLREEEAIQEGEGQGQDRRGVPLRRGEARGRRGRRDAGRHQRKDYDAPEATGPTPGWGVRQRRLGFAGRAGPLGQGGGKPHEDPNTRDGHNNDRKDKRMKSLPQLVSCVHEG</sequence>
<protein>
    <submittedName>
        <fullName evidence="2">Uncharacterized protein</fullName>
    </submittedName>
</protein>
<organism evidence="2 3">
    <name type="scientific">Ensete ventricosum</name>
    <name type="common">Abyssinian banana</name>
    <name type="synonym">Musa ensete</name>
    <dbReference type="NCBI Taxonomy" id="4639"/>
    <lineage>
        <taxon>Eukaryota</taxon>
        <taxon>Viridiplantae</taxon>
        <taxon>Streptophyta</taxon>
        <taxon>Embryophyta</taxon>
        <taxon>Tracheophyta</taxon>
        <taxon>Spermatophyta</taxon>
        <taxon>Magnoliopsida</taxon>
        <taxon>Liliopsida</taxon>
        <taxon>Zingiberales</taxon>
        <taxon>Musaceae</taxon>
        <taxon>Ensete</taxon>
    </lineage>
</organism>
<feature type="compositionally biased region" description="Basic and acidic residues" evidence="1">
    <location>
        <begin position="201"/>
        <end position="232"/>
    </location>
</feature>
<dbReference type="Proteomes" id="UP000287651">
    <property type="component" value="Unassembled WGS sequence"/>
</dbReference>
<feature type="region of interest" description="Disordered" evidence="1">
    <location>
        <begin position="63"/>
        <end position="107"/>
    </location>
</feature>
<evidence type="ECO:0000313" key="2">
    <source>
        <dbReference type="EMBL" id="RRT55520.1"/>
    </source>
</evidence>
<feature type="compositionally biased region" description="Basic and acidic residues" evidence="1">
    <location>
        <begin position="135"/>
        <end position="145"/>
    </location>
</feature>
<feature type="compositionally biased region" description="Polar residues" evidence="1">
    <location>
        <begin position="67"/>
        <end position="82"/>
    </location>
</feature>
<evidence type="ECO:0000256" key="1">
    <source>
        <dbReference type="SAM" id="MobiDB-lite"/>
    </source>
</evidence>
<dbReference type="EMBL" id="AMZH03010053">
    <property type="protein sequence ID" value="RRT55520.1"/>
    <property type="molecule type" value="Genomic_DNA"/>
</dbReference>
<evidence type="ECO:0000313" key="3">
    <source>
        <dbReference type="Proteomes" id="UP000287651"/>
    </source>
</evidence>
<accession>A0A426YUV6</accession>
<proteinExistence type="predicted"/>
<feature type="region of interest" description="Disordered" evidence="1">
    <location>
        <begin position="181"/>
        <end position="298"/>
    </location>
</feature>
<name>A0A426YUV6_ENSVE</name>
<feature type="region of interest" description="Disordered" evidence="1">
    <location>
        <begin position="126"/>
        <end position="145"/>
    </location>
</feature>
<dbReference type="AlphaFoldDB" id="A0A426YUV6"/>